<keyword evidence="3" id="KW-1185">Reference proteome</keyword>
<dbReference type="PRINTS" id="PR00598">
    <property type="entry name" value="HTHMARR"/>
</dbReference>
<keyword evidence="2" id="KW-0238">DNA-binding</keyword>
<dbReference type="InterPro" id="IPR036390">
    <property type="entry name" value="WH_DNA-bd_sf"/>
</dbReference>
<evidence type="ECO:0000313" key="3">
    <source>
        <dbReference type="Proteomes" id="UP000758168"/>
    </source>
</evidence>
<dbReference type="RefSeq" id="WP_210053595.1">
    <property type="nucleotide sequence ID" value="NZ_BAAAMH010000018.1"/>
</dbReference>
<name>A0ABS4Z5R7_9ACTN</name>
<dbReference type="InterPro" id="IPR036388">
    <property type="entry name" value="WH-like_DNA-bd_sf"/>
</dbReference>
<feature type="domain" description="HTH marR-type" evidence="1">
    <location>
        <begin position="1"/>
        <end position="136"/>
    </location>
</feature>
<gene>
    <name evidence="2" type="ORF">JOF54_001027</name>
</gene>
<protein>
    <submittedName>
        <fullName evidence="2">DNA-binding MarR family transcriptional regulator</fullName>
    </submittedName>
</protein>
<dbReference type="InterPro" id="IPR039422">
    <property type="entry name" value="MarR/SlyA-like"/>
</dbReference>
<accession>A0ABS4Z5R7</accession>
<sequence>MVQEQDRTEEAVRGLRALILAGEQYRQVLSEHVGLGVTETQALSYLTVHGDQGQNELAAGLGLSSGASTGLVDRLERSGVAERYPHPHDRRRTLVRLTSRGHEVIRLSHQWLSAGFRSIDPVDHQVLAANLRSISEDLSTRTGEVAARGPASSDEPG</sequence>
<dbReference type="EMBL" id="JAGIOB010000001">
    <property type="protein sequence ID" value="MBP2416105.1"/>
    <property type="molecule type" value="Genomic_DNA"/>
</dbReference>
<comment type="caution">
    <text evidence="2">The sequence shown here is derived from an EMBL/GenBank/DDBJ whole genome shotgun (WGS) entry which is preliminary data.</text>
</comment>
<organism evidence="2 3">
    <name type="scientific">Microlunatus capsulatus</name>
    <dbReference type="NCBI Taxonomy" id="99117"/>
    <lineage>
        <taxon>Bacteria</taxon>
        <taxon>Bacillati</taxon>
        <taxon>Actinomycetota</taxon>
        <taxon>Actinomycetes</taxon>
        <taxon>Propionibacteriales</taxon>
        <taxon>Propionibacteriaceae</taxon>
        <taxon>Microlunatus</taxon>
    </lineage>
</organism>
<dbReference type="GO" id="GO:0003677">
    <property type="term" value="F:DNA binding"/>
    <property type="evidence" value="ECO:0007669"/>
    <property type="project" value="UniProtKB-KW"/>
</dbReference>
<dbReference type="PANTHER" id="PTHR33164:SF43">
    <property type="entry name" value="HTH-TYPE TRANSCRIPTIONAL REPRESSOR YETL"/>
    <property type="match status" value="1"/>
</dbReference>
<reference evidence="2 3" key="1">
    <citation type="submission" date="2021-03" db="EMBL/GenBank/DDBJ databases">
        <title>Sequencing the genomes of 1000 actinobacteria strains.</title>
        <authorList>
            <person name="Klenk H.-P."/>
        </authorList>
    </citation>
    <scope>NUCLEOTIDE SEQUENCE [LARGE SCALE GENOMIC DNA]</scope>
    <source>
        <strain evidence="2 3">DSM 12936</strain>
    </source>
</reference>
<dbReference type="Gene3D" id="1.10.10.10">
    <property type="entry name" value="Winged helix-like DNA-binding domain superfamily/Winged helix DNA-binding domain"/>
    <property type="match status" value="1"/>
</dbReference>
<evidence type="ECO:0000313" key="2">
    <source>
        <dbReference type="EMBL" id="MBP2416105.1"/>
    </source>
</evidence>
<dbReference type="SMART" id="SM00347">
    <property type="entry name" value="HTH_MARR"/>
    <property type="match status" value="1"/>
</dbReference>
<dbReference type="Proteomes" id="UP000758168">
    <property type="component" value="Unassembled WGS sequence"/>
</dbReference>
<dbReference type="SUPFAM" id="SSF46785">
    <property type="entry name" value="Winged helix' DNA-binding domain"/>
    <property type="match status" value="1"/>
</dbReference>
<dbReference type="Pfam" id="PF12802">
    <property type="entry name" value="MarR_2"/>
    <property type="match status" value="1"/>
</dbReference>
<dbReference type="PROSITE" id="PS50995">
    <property type="entry name" value="HTH_MARR_2"/>
    <property type="match status" value="1"/>
</dbReference>
<dbReference type="PANTHER" id="PTHR33164">
    <property type="entry name" value="TRANSCRIPTIONAL REGULATOR, MARR FAMILY"/>
    <property type="match status" value="1"/>
</dbReference>
<dbReference type="InterPro" id="IPR000835">
    <property type="entry name" value="HTH_MarR-typ"/>
</dbReference>
<evidence type="ECO:0000259" key="1">
    <source>
        <dbReference type="PROSITE" id="PS50995"/>
    </source>
</evidence>
<proteinExistence type="predicted"/>